<name>A0ABQ8JBZ9_DERPT</name>
<reference evidence="2 3" key="1">
    <citation type="journal article" date="2018" name="J. Allergy Clin. Immunol.">
        <title>High-quality assembly of Dermatophagoides pteronyssinus genome and transcriptome reveals a wide range of novel allergens.</title>
        <authorList>
            <person name="Liu X.Y."/>
            <person name="Yang K.Y."/>
            <person name="Wang M.Q."/>
            <person name="Kwok J.S."/>
            <person name="Zeng X."/>
            <person name="Yang Z."/>
            <person name="Xiao X.J."/>
            <person name="Lau C.P."/>
            <person name="Li Y."/>
            <person name="Huang Z.M."/>
            <person name="Ba J.G."/>
            <person name="Yim A.K."/>
            <person name="Ouyang C.Y."/>
            <person name="Ngai S.M."/>
            <person name="Chan T.F."/>
            <person name="Leung E.L."/>
            <person name="Liu L."/>
            <person name="Liu Z.G."/>
            <person name="Tsui S.K."/>
        </authorList>
    </citation>
    <scope>NUCLEOTIDE SEQUENCE [LARGE SCALE GENOMIC DNA]</scope>
    <source>
        <strain evidence="2">Derp</strain>
    </source>
</reference>
<evidence type="ECO:0000313" key="3">
    <source>
        <dbReference type="Proteomes" id="UP000887458"/>
    </source>
</evidence>
<keyword evidence="1" id="KW-0732">Signal</keyword>
<proteinExistence type="predicted"/>
<dbReference type="Proteomes" id="UP000887458">
    <property type="component" value="Unassembled WGS sequence"/>
</dbReference>
<organism evidence="2 3">
    <name type="scientific">Dermatophagoides pteronyssinus</name>
    <name type="common">European house dust mite</name>
    <dbReference type="NCBI Taxonomy" id="6956"/>
    <lineage>
        <taxon>Eukaryota</taxon>
        <taxon>Metazoa</taxon>
        <taxon>Ecdysozoa</taxon>
        <taxon>Arthropoda</taxon>
        <taxon>Chelicerata</taxon>
        <taxon>Arachnida</taxon>
        <taxon>Acari</taxon>
        <taxon>Acariformes</taxon>
        <taxon>Sarcoptiformes</taxon>
        <taxon>Astigmata</taxon>
        <taxon>Psoroptidia</taxon>
        <taxon>Analgoidea</taxon>
        <taxon>Pyroglyphidae</taxon>
        <taxon>Dermatophagoidinae</taxon>
        <taxon>Dermatophagoides</taxon>
    </lineage>
</organism>
<protein>
    <submittedName>
        <fullName evidence="2">Uncharacterized protein</fullName>
    </submittedName>
</protein>
<evidence type="ECO:0000313" key="2">
    <source>
        <dbReference type="EMBL" id="KAH9420106.1"/>
    </source>
</evidence>
<feature type="chain" id="PRO_5046502420" evidence="1">
    <location>
        <begin position="21"/>
        <end position="53"/>
    </location>
</feature>
<keyword evidence="3" id="KW-1185">Reference proteome</keyword>
<reference evidence="2 3" key="2">
    <citation type="journal article" date="2022" name="Mol. Biol. Evol.">
        <title>Comparative Genomics Reveals Insights into the Divergent Evolution of Astigmatic Mites and Household Pest Adaptations.</title>
        <authorList>
            <person name="Xiong Q."/>
            <person name="Wan A.T."/>
            <person name="Liu X."/>
            <person name="Fung C.S."/>
            <person name="Xiao X."/>
            <person name="Malainual N."/>
            <person name="Hou J."/>
            <person name="Wang L."/>
            <person name="Wang M."/>
            <person name="Yang K.Y."/>
            <person name="Cui Y."/>
            <person name="Leung E.L."/>
            <person name="Nong W."/>
            <person name="Shin S.K."/>
            <person name="Au S.W."/>
            <person name="Jeong K.Y."/>
            <person name="Chew F.T."/>
            <person name="Hui J.H."/>
            <person name="Leung T.F."/>
            <person name="Tungtrongchitr A."/>
            <person name="Zhong N."/>
            <person name="Liu Z."/>
            <person name="Tsui S.K."/>
        </authorList>
    </citation>
    <scope>NUCLEOTIDE SEQUENCE [LARGE SCALE GENOMIC DNA]</scope>
    <source>
        <strain evidence="2">Derp</strain>
    </source>
</reference>
<feature type="non-terminal residue" evidence="2">
    <location>
        <position position="53"/>
    </location>
</feature>
<accession>A0ABQ8JBZ9</accession>
<comment type="caution">
    <text evidence="2">The sequence shown here is derived from an EMBL/GenBank/DDBJ whole genome shotgun (WGS) entry which is preliminary data.</text>
</comment>
<feature type="signal peptide" evidence="1">
    <location>
        <begin position="1"/>
        <end position="20"/>
    </location>
</feature>
<gene>
    <name evidence="2" type="ORF">DERP_001941</name>
</gene>
<evidence type="ECO:0000256" key="1">
    <source>
        <dbReference type="SAM" id="SignalP"/>
    </source>
</evidence>
<dbReference type="EMBL" id="NJHN03000054">
    <property type="protein sequence ID" value="KAH9420106.1"/>
    <property type="molecule type" value="Genomic_DNA"/>
</dbReference>
<sequence length="53" mass="6386">MNEIELPYILTIWIVLVVVSFPTEHISHNNDDGRIETYGYRYRLFHQIVHLET</sequence>